<evidence type="ECO:0000256" key="2">
    <source>
        <dbReference type="ARBA" id="ARBA00022516"/>
    </source>
</evidence>
<keyword evidence="4 10" id="KW-0812">Transmembrane</keyword>
<dbReference type="EC" id="2.3.1.199" evidence="10"/>
<evidence type="ECO:0000256" key="9">
    <source>
        <dbReference type="ARBA" id="ARBA00023160"/>
    </source>
</evidence>
<evidence type="ECO:0000313" key="12">
    <source>
        <dbReference type="Proteomes" id="UP000594260"/>
    </source>
</evidence>
<keyword evidence="6 10" id="KW-1133">Transmembrane helix</keyword>
<dbReference type="GeneID" id="111251289"/>
<feature type="transmembrane region" description="Helical" evidence="10">
    <location>
        <begin position="138"/>
        <end position="157"/>
    </location>
</feature>
<feature type="transmembrane region" description="Helical" evidence="10">
    <location>
        <begin position="518"/>
        <end position="538"/>
    </location>
</feature>
<keyword evidence="12" id="KW-1185">Reference proteome</keyword>
<evidence type="ECO:0000256" key="7">
    <source>
        <dbReference type="ARBA" id="ARBA00023098"/>
    </source>
</evidence>
<evidence type="ECO:0000256" key="10">
    <source>
        <dbReference type="RuleBase" id="RU361115"/>
    </source>
</evidence>
<protein>
    <recommendedName>
        <fullName evidence="10">Elongation of very long chain fatty acids protein</fullName>
        <ecNumber evidence="10">2.3.1.199</ecNumber>
    </recommendedName>
    <alternativeName>
        <fullName evidence="10">Very-long-chain 3-oxoacyl-CoA synthase</fullName>
    </alternativeName>
</protein>
<comment type="caution">
    <text evidence="10">Lacks conserved residue(s) required for the propagation of feature annotation.</text>
</comment>
<keyword evidence="5 10" id="KW-0276">Fatty acid metabolism</keyword>
<reference evidence="11" key="1">
    <citation type="submission" date="2021-01" db="UniProtKB">
        <authorList>
            <consortium name="EnsemblMetazoa"/>
        </authorList>
    </citation>
    <scope>IDENTIFICATION</scope>
</reference>
<comment type="catalytic activity">
    <reaction evidence="10">
        <text>a very-long-chain acyl-CoA + malonyl-CoA + H(+) = a very-long-chain 3-oxoacyl-CoA + CO2 + CoA</text>
        <dbReference type="Rhea" id="RHEA:32727"/>
        <dbReference type="ChEBI" id="CHEBI:15378"/>
        <dbReference type="ChEBI" id="CHEBI:16526"/>
        <dbReference type="ChEBI" id="CHEBI:57287"/>
        <dbReference type="ChEBI" id="CHEBI:57384"/>
        <dbReference type="ChEBI" id="CHEBI:90725"/>
        <dbReference type="ChEBI" id="CHEBI:90736"/>
        <dbReference type="EC" id="2.3.1.199"/>
    </reaction>
</comment>
<keyword evidence="2 10" id="KW-0444">Lipid biosynthesis</keyword>
<accession>A0A7M7KGZ3</accession>
<dbReference type="KEGG" id="vde:111251289"/>
<evidence type="ECO:0000256" key="5">
    <source>
        <dbReference type="ARBA" id="ARBA00022832"/>
    </source>
</evidence>
<feature type="transmembrane region" description="Helical" evidence="10">
    <location>
        <begin position="70"/>
        <end position="92"/>
    </location>
</feature>
<sequence length="552" mass="64650">MKTDLLGLLIDDSGRDPRFIGYPFVDSPKYILAISAAYLAFIFYIGPRFMRDRKPLPIKPLIRIFNTYQIIANISVVCSMSYLAFYKLRYSIICEPPDAKMDIDSLRLHRIGYYYLYVRLSDYFDTVFFVLAKKQSHVTFLHVYHHLCVCLNGWLYMRQGWANIGALGGLINASIHTIMYIYFLLATFPTMRRHLWWKKHLTLLQMAQFIAMISQFVIVYSQHDHCGYPKGVLINGIINVLIIFLLFVAFYIKTYLRSEGKITKVQPDTSIVTILGHLVHEGGCVIMKNDLLSLILDENGRDPRFIGYPFYDSPKYLLGISAVYLAFVYYIGPRFMRNRKPVHVKPYIRIFNAFQIFANILYVGMTTYLAYYKLNFSVVCEPPNIKTDTDSLRLQKVGYYYLYVRLSDYLDTMFFVLAKKQSHVTFLHVFHHLTVCCNCWLYMRQGWMNMVTLAYLVNAAIHIVMYSYFLLATFPSMRPYLWWKKYLTLLQIMQFVAVISQWMVAYSQPNNCGYSKGVLINGMINVFILLALFVAFYVKTYLRQERKAIKAQ</sequence>
<evidence type="ECO:0000256" key="8">
    <source>
        <dbReference type="ARBA" id="ARBA00023136"/>
    </source>
</evidence>
<dbReference type="PROSITE" id="PS01188">
    <property type="entry name" value="ELO"/>
    <property type="match status" value="2"/>
</dbReference>
<dbReference type="InterPro" id="IPR030457">
    <property type="entry name" value="ELO_CS"/>
</dbReference>
<dbReference type="Proteomes" id="UP000594260">
    <property type="component" value="Unplaced"/>
</dbReference>
<organism evidence="11 12">
    <name type="scientific">Varroa destructor</name>
    <name type="common">Honeybee mite</name>
    <dbReference type="NCBI Taxonomy" id="109461"/>
    <lineage>
        <taxon>Eukaryota</taxon>
        <taxon>Metazoa</taxon>
        <taxon>Ecdysozoa</taxon>
        <taxon>Arthropoda</taxon>
        <taxon>Chelicerata</taxon>
        <taxon>Arachnida</taxon>
        <taxon>Acari</taxon>
        <taxon>Parasitiformes</taxon>
        <taxon>Mesostigmata</taxon>
        <taxon>Gamasina</taxon>
        <taxon>Dermanyssoidea</taxon>
        <taxon>Varroidae</taxon>
        <taxon>Varroa</taxon>
    </lineage>
</organism>
<dbReference type="InterPro" id="IPR002076">
    <property type="entry name" value="ELO_fam"/>
</dbReference>
<feature type="transmembrane region" description="Helical" evidence="10">
    <location>
        <begin position="353"/>
        <end position="372"/>
    </location>
</feature>
<feature type="transmembrane region" description="Helical" evidence="10">
    <location>
        <begin position="30"/>
        <end position="49"/>
    </location>
</feature>
<dbReference type="GO" id="GO:0030148">
    <property type="term" value="P:sphingolipid biosynthetic process"/>
    <property type="evidence" value="ECO:0007669"/>
    <property type="project" value="TreeGrafter"/>
</dbReference>
<evidence type="ECO:0000256" key="3">
    <source>
        <dbReference type="ARBA" id="ARBA00022679"/>
    </source>
</evidence>
<dbReference type="RefSeq" id="XP_022663464.1">
    <property type="nucleotide sequence ID" value="XM_022807729.1"/>
</dbReference>
<feature type="transmembrane region" description="Helical" evidence="10">
    <location>
        <begin position="316"/>
        <end position="332"/>
    </location>
</feature>
<feature type="transmembrane region" description="Helical" evidence="10">
    <location>
        <begin position="169"/>
        <end position="188"/>
    </location>
</feature>
<dbReference type="OrthoDB" id="6490314at2759"/>
<feature type="transmembrane region" description="Helical" evidence="10">
    <location>
        <begin position="486"/>
        <end position="506"/>
    </location>
</feature>
<dbReference type="GO" id="GO:0009922">
    <property type="term" value="F:fatty acid elongase activity"/>
    <property type="evidence" value="ECO:0007669"/>
    <property type="project" value="UniProtKB-EC"/>
</dbReference>
<evidence type="ECO:0000256" key="6">
    <source>
        <dbReference type="ARBA" id="ARBA00022989"/>
    </source>
</evidence>
<dbReference type="GO" id="GO:0034626">
    <property type="term" value="P:fatty acid elongation, polyunsaturated fatty acid"/>
    <property type="evidence" value="ECO:0007669"/>
    <property type="project" value="TreeGrafter"/>
</dbReference>
<evidence type="ECO:0000256" key="4">
    <source>
        <dbReference type="ARBA" id="ARBA00022692"/>
    </source>
</evidence>
<comment type="subcellular location">
    <subcellularLocation>
        <location evidence="1">Membrane</location>
        <topology evidence="1">Multi-pass membrane protein</topology>
    </subcellularLocation>
</comment>
<dbReference type="GO" id="GO:0034625">
    <property type="term" value="P:fatty acid elongation, monounsaturated fatty acid"/>
    <property type="evidence" value="ECO:0007669"/>
    <property type="project" value="TreeGrafter"/>
</dbReference>
<dbReference type="GO" id="GO:0019367">
    <property type="term" value="P:fatty acid elongation, saturated fatty acid"/>
    <property type="evidence" value="ECO:0007669"/>
    <property type="project" value="TreeGrafter"/>
</dbReference>
<dbReference type="Pfam" id="PF01151">
    <property type="entry name" value="ELO"/>
    <property type="match status" value="2"/>
</dbReference>
<evidence type="ECO:0000313" key="11">
    <source>
        <dbReference type="EnsemblMetazoa" id="XP_022663464"/>
    </source>
</evidence>
<comment type="similarity">
    <text evidence="10">Belongs to the ELO family.</text>
</comment>
<dbReference type="GO" id="GO:0005789">
    <property type="term" value="C:endoplasmic reticulum membrane"/>
    <property type="evidence" value="ECO:0007669"/>
    <property type="project" value="TreeGrafter"/>
</dbReference>
<feature type="transmembrane region" description="Helical" evidence="10">
    <location>
        <begin position="200"/>
        <end position="220"/>
    </location>
</feature>
<dbReference type="GO" id="GO:0042761">
    <property type="term" value="P:very long-chain fatty acid biosynthetic process"/>
    <property type="evidence" value="ECO:0007669"/>
    <property type="project" value="TreeGrafter"/>
</dbReference>
<keyword evidence="9 10" id="KW-0275">Fatty acid biosynthesis</keyword>
<name>A0A7M7KGZ3_VARDE</name>
<keyword evidence="7 10" id="KW-0443">Lipid metabolism</keyword>
<dbReference type="EnsemblMetazoa" id="XM_022807729">
    <property type="protein sequence ID" value="XP_022663464"/>
    <property type="gene ID" value="LOC111251289"/>
</dbReference>
<proteinExistence type="inferred from homology"/>
<feature type="transmembrane region" description="Helical" evidence="10">
    <location>
        <begin position="232"/>
        <end position="252"/>
    </location>
</feature>
<dbReference type="PANTHER" id="PTHR11157">
    <property type="entry name" value="FATTY ACID ACYL TRANSFERASE-RELATED"/>
    <property type="match status" value="1"/>
</dbReference>
<dbReference type="InParanoid" id="A0A7M7KGZ3"/>
<keyword evidence="3 10" id="KW-0808">Transferase</keyword>
<dbReference type="OMA" id="WIFIAAR"/>
<keyword evidence="8 10" id="KW-0472">Membrane</keyword>
<dbReference type="PANTHER" id="PTHR11157:SF69">
    <property type="entry name" value="ELONGATION OF VERY LONG CHAIN FATTY ACIDS PROTEIN 7"/>
    <property type="match status" value="1"/>
</dbReference>
<feature type="transmembrane region" description="Helical" evidence="10">
    <location>
        <begin position="455"/>
        <end position="474"/>
    </location>
</feature>
<evidence type="ECO:0000256" key="1">
    <source>
        <dbReference type="ARBA" id="ARBA00004141"/>
    </source>
</evidence>
<dbReference type="AlphaFoldDB" id="A0A7M7KGZ3"/>